<dbReference type="Pfam" id="PF07790">
    <property type="entry name" value="Pilin_N"/>
    <property type="match status" value="1"/>
</dbReference>
<feature type="transmembrane region" description="Helical" evidence="2">
    <location>
        <begin position="12"/>
        <end position="34"/>
    </location>
</feature>
<evidence type="ECO:0000256" key="1">
    <source>
        <dbReference type="SAM" id="Coils"/>
    </source>
</evidence>
<feature type="domain" description="Archaeal Type IV pilin N-terminal" evidence="3">
    <location>
        <begin position="5"/>
        <end position="45"/>
    </location>
</feature>
<dbReference type="KEGG" id="vmo:VMUT_1057"/>
<evidence type="ECO:0000313" key="4">
    <source>
        <dbReference type="EMBL" id="ADY01264.1"/>
    </source>
</evidence>
<keyword evidence="2" id="KW-1133">Transmembrane helix</keyword>
<keyword evidence="5" id="KW-1185">Reference proteome</keyword>
<dbReference type="EMBL" id="CP002529">
    <property type="protein sequence ID" value="ADY01264.1"/>
    <property type="molecule type" value="Genomic_DNA"/>
</dbReference>
<dbReference type="HOGENOM" id="CLU_1080193_0_0_2"/>
<keyword evidence="2" id="KW-0472">Membrane</keyword>
<organism evidence="4 5">
    <name type="scientific">Vulcanisaeta moutnovskia (strain 768-28)</name>
    <dbReference type="NCBI Taxonomy" id="985053"/>
    <lineage>
        <taxon>Archaea</taxon>
        <taxon>Thermoproteota</taxon>
        <taxon>Thermoprotei</taxon>
        <taxon>Thermoproteales</taxon>
        <taxon>Thermoproteaceae</taxon>
        <taxon>Vulcanisaeta</taxon>
    </lineage>
</organism>
<dbReference type="Proteomes" id="UP000007485">
    <property type="component" value="Chromosome"/>
</dbReference>
<accession>F0QXV1</accession>
<name>F0QXV1_VULM7</name>
<evidence type="ECO:0000259" key="3">
    <source>
        <dbReference type="Pfam" id="PF07790"/>
    </source>
</evidence>
<evidence type="ECO:0000256" key="2">
    <source>
        <dbReference type="SAM" id="Phobius"/>
    </source>
</evidence>
<evidence type="ECO:0000313" key="5">
    <source>
        <dbReference type="Proteomes" id="UP000007485"/>
    </source>
</evidence>
<dbReference type="AlphaFoldDB" id="F0QXV1"/>
<protein>
    <recommendedName>
        <fullName evidence="3">Archaeal Type IV pilin N-terminal domain-containing protein</fullName>
    </recommendedName>
</protein>
<gene>
    <name evidence="4" type="ordered locus">VMUT_1057</name>
</gene>
<keyword evidence="2" id="KW-0812">Transmembrane</keyword>
<dbReference type="STRING" id="985053.VMUT_1057"/>
<proteinExistence type="predicted"/>
<reference evidence="4 5" key="1">
    <citation type="journal article" date="2011" name="J. Bacteriol.">
        <title>Complete genome sequence of 'Vulcanisaeta moutnovskia' strain 768-28, a novel member of the hyperthermophilic crenarchaeal genus vulcanisaeta.</title>
        <authorList>
            <person name="Gumerov V.M."/>
            <person name="Mardanov A.V."/>
            <person name="Beletsky A.V."/>
            <person name="Prokofeva M.I."/>
            <person name="Bonch-Osmolovskaya E.A."/>
            <person name="Ravin N.V."/>
            <person name="Skryabin K.G."/>
        </authorList>
    </citation>
    <scope>NUCLEOTIDE SEQUENCE [LARGE SCALE GENOMIC DNA]</scope>
    <source>
        <strain evidence="4 5">768-28</strain>
    </source>
</reference>
<sequence>MRHTGISNVIATVLLIAVAMALVAALASFVFGILGNTVRNPNWPLMYYSLYNNYTSLKRNYTLLFQQYEELQSKYEQLLNKAVQCSCVNDVYATSTTNSLQGTLTNSQNTTLNNSNNTNTSPLGYDYDSLFMYPSYFTYEISNISTFFIVLTIHNGLNTTVTLYNITIYVNNDVIGNATIGATYSVNSTDDILIALFPGTRIGESSSLGNYFNNEVILFNSTLPTNITAINVLIGYGYGNKTFTYSYAINQSTMLNT</sequence>
<keyword evidence="1" id="KW-0175">Coiled coil</keyword>
<dbReference type="InterPro" id="IPR012859">
    <property type="entry name" value="Pilin_N_archaeal"/>
</dbReference>
<feature type="coiled-coil region" evidence="1">
    <location>
        <begin position="54"/>
        <end position="81"/>
    </location>
</feature>